<evidence type="ECO:0000313" key="2">
    <source>
        <dbReference type="Proteomes" id="UP000887222"/>
    </source>
</evidence>
<sequence>MRHLILLVPFALAACATTGSGGGGMTIETVSRGEQITGASCAVSTNAGTWNVVTPATVEGVTPNGNLRVVCNKPGYRTSEVIQGPSNPLGSSVGLGVGGGGGNVGVGVGLNFPIRVGGGNYPSRVTVELNPL</sequence>
<keyword evidence="2" id="KW-1185">Reference proteome</keyword>
<evidence type="ECO:0000313" key="1">
    <source>
        <dbReference type="EMBL" id="GIZ52589.1"/>
    </source>
</evidence>
<evidence type="ECO:0008006" key="3">
    <source>
        <dbReference type="Google" id="ProtNLM"/>
    </source>
</evidence>
<organism evidence="1 2">
    <name type="scientific">Noviherbaspirillum aridicola</name>
    <dbReference type="NCBI Taxonomy" id="2849687"/>
    <lineage>
        <taxon>Bacteria</taxon>
        <taxon>Pseudomonadati</taxon>
        <taxon>Pseudomonadota</taxon>
        <taxon>Betaproteobacteria</taxon>
        <taxon>Burkholderiales</taxon>
        <taxon>Oxalobacteraceae</taxon>
        <taxon>Noviherbaspirillum</taxon>
    </lineage>
</organism>
<gene>
    <name evidence="1" type="ORF">NCCP691_26030</name>
</gene>
<dbReference type="EMBL" id="BPMK01000011">
    <property type="protein sequence ID" value="GIZ52589.1"/>
    <property type="molecule type" value="Genomic_DNA"/>
</dbReference>
<dbReference type="PROSITE" id="PS51257">
    <property type="entry name" value="PROKAR_LIPOPROTEIN"/>
    <property type="match status" value="1"/>
</dbReference>
<protein>
    <recommendedName>
        <fullName evidence="3">Lipoprotein</fullName>
    </recommendedName>
</protein>
<name>A0ABQ4Q5V5_9BURK</name>
<dbReference type="RefSeq" id="WP_220809017.1">
    <property type="nucleotide sequence ID" value="NZ_BPMK01000011.1"/>
</dbReference>
<reference evidence="1 2" key="1">
    <citation type="journal article" date="2022" name="Int. J. Syst. Evol. Microbiol.">
        <title>Noviherbaspirillum aridicola sp. nov., isolated from an arid soil in Pakistan.</title>
        <authorList>
            <person name="Khan I.U."/>
            <person name="Saqib M."/>
            <person name="Amin A."/>
            <person name="Hussain F."/>
            <person name="Li L."/>
            <person name="Liu Y.H."/>
            <person name="Fang B.Z."/>
            <person name="Ahmed I."/>
            <person name="Li W.J."/>
        </authorList>
    </citation>
    <scope>NUCLEOTIDE SEQUENCE [LARGE SCALE GENOMIC DNA]</scope>
    <source>
        <strain evidence="1 2">NCCP-691</strain>
    </source>
</reference>
<comment type="caution">
    <text evidence="1">The sequence shown here is derived from an EMBL/GenBank/DDBJ whole genome shotgun (WGS) entry which is preliminary data.</text>
</comment>
<proteinExistence type="predicted"/>
<accession>A0ABQ4Q5V5</accession>
<dbReference type="Proteomes" id="UP000887222">
    <property type="component" value="Unassembled WGS sequence"/>
</dbReference>